<dbReference type="GO" id="GO:0005737">
    <property type="term" value="C:cytoplasm"/>
    <property type="evidence" value="ECO:0007669"/>
    <property type="project" value="TreeGrafter"/>
</dbReference>
<evidence type="ECO:0000256" key="2">
    <source>
        <dbReference type="ARBA" id="ARBA00022679"/>
    </source>
</evidence>
<keyword evidence="3" id="KW-0812">Transmembrane</keyword>
<reference evidence="4 5" key="1">
    <citation type="journal article" date="2016" name="Nat. Commun.">
        <title>Thousands of microbial genomes shed light on interconnected biogeochemical processes in an aquifer system.</title>
        <authorList>
            <person name="Anantharaman K."/>
            <person name="Brown C.T."/>
            <person name="Hug L.A."/>
            <person name="Sharon I."/>
            <person name="Castelle C.J."/>
            <person name="Probst A.J."/>
            <person name="Thomas B.C."/>
            <person name="Singh A."/>
            <person name="Wilkins M.J."/>
            <person name="Karaoz U."/>
            <person name="Brodie E.L."/>
            <person name="Williams K.H."/>
            <person name="Hubbard S.S."/>
            <person name="Banfield J.F."/>
        </authorList>
    </citation>
    <scope>NUCLEOTIDE SEQUENCE [LARGE SCALE GENOMIC DNA]</scope>
</reference>
<comment type="similarity">
    <text evidence="1">Belongs to the deoxyhypusine synthase family.</text>
</comment>
<sequence length="343" mass="37999">MPAKYLRHPTIPFQVKTNRPVSDILASMAATGFQGKTLGEAYLVWREMLRQKKIVVWLGISGAIVPAGMRPIISWLVANRFVDVIVSTGAQVFHDAAEALGVRHYQGSPSLDDKALLKAGVDRFYDVLVLETAQRQVDRQVQQFIESLNPDYQYSSREFLYLLGMFIKKRSRQSNSFLVAAAEAGVPVFAPALADSSIGYSFVLARRNQQPRFIDQMKDIEETAALAKASHRSGVVYLGGGVPKNFIQQTELLNNILGRDLRGHEYAIQITTDTPQFGGLSGCTFQEAQSWGKIAGQAKMVQCFCDVTIALPLLAQGLSDDLGVAKRRKKPVFDWSGEKMEII</sequence>
<accession>A0A1F4TWH1</accession>
<evidence type="ECO:0000313" key="5">
    <source>
        <dbReference type="Proteomes" id="UP000178951"/>
    </source>
</evidence>
<keyword evidence="3" id="KW-1133">Transmembrane helix</keyword>
<dbReference type="SUPFAM" id="SSF52467">
    <property type="entry name" value="DHS-like NAD/FAD-binding domain"/>
    <property type="match status" value="1"/>
</dbReference>
<dbReference type="PANTHER" id="PTHR11703">
    <property type="entry name" value="DEOXYHYPUSINE SYNTHASE"/>
    <property type="match status" value="1"/>
</dbReference>
<dbReference type="GO" id="GO:0034038">
    <property type="term" value="F:deoxyhypusine synthase activity"/>
    <property type="evidence" value="ECO:0007669"/>
    <property type="project" value="TreeGrafter"/>
</dbReference>
<dbReference type="PANTHER" id="PTHR11703:SF2">
    <property type="entry name" value="DEOXYHYPUSINE SYNTHASE-LIKE PROTEIN"/>
    <property type="match status" value="1"/>
</dbReference>
<dbReference type="InterPro" id="IPR036982">
    <property type="entry name" value="Deoxyhypusine_synthase_sf"/>
</dbReference>
<keyword evidence="2" id="KW-0808">Transferase</keyword>
<feature type="transmembrane region" description="Helical" evidence="3">
    <location>
        <begin position="54"/>
        <end position="78"/>
    </location>
</feature>
<proteinExistence type="inferred from homology"/>
<organism evidence="4 5">
    <name type="scientific">candidate division WOR-1 bacterium RIFOXYB2_FULL_48_7</name>
    <dbReference type="NCBI Taxonomy" id="1802583"/>
    <lineage>
        <taxon>Bacteria</taxon>
        <taxon>Bacillati</taxon>
        <taxon>Saganbacteria</taxon>
    </lineage>
</organism>
<dbReference type="NCBIfam" id="NF002006">
    <property type="entry name" value="PRK00805.1"/>
    <property type="match status" value="1"/>
</dbReference>
<dbReference type="AlphaFoldDB" id="A0A1F4TWH1"/>
<dbReference type="STRING" id="1802583.A2311_05820"/>
<keyword evidence="3" id="KW-0472">Membrane</keyword>
<dbReference type="NCBIfam" id="TIGR00321">
    <property type="entry name" value="dhys"/>
    <property type="match status" value="1"/>
</dbReference>
<evidence type="ECO:0000256" key="3">
    <source>
        <dbReference type="SAM" id="Phobius"/>
    </source>
</evidence>
<dbReference type="InterPro" id="IPR029035">
    <property type="entry name" value="DHS-like_NAD/FAD-binding_dom"/>
</dbReference>
<name>A0A1F4TWH1_UNCSA</name>
<evidence type="ECO:0000256" key="1">
    <source>
        <dbReference type="ARBA" id="ARBA00009892"/>
    </source>
</evidence>
<dbReference type="Proteomes" id="UP000178951">
    <property type="component" value="Unassembled WGS sequence"/>
</dbReference>
<gene>
    <name evidence="4" type="ORF">A2311_05820</name>
</gene>
<dbReference type="Gene3D" id="3.40.910.10">
    <property type="entry name" value="Deoxyhypusine synthase"/>
    <property type="match status" value="1"/>
</dbReference>
<comment type="caution">
    <text evidence="4">The sequence shown here is derived from an EMBL/GenBank/DDBJ whole genome shotgun (WGS) entry which is preliminary data.</text>
</comment>
<dbReference type="InterPro" id="IPR002773">
    <property type="entry name" value="Deoxyhypusine_synthase"/>
</dbReference>
<evidence type="ECO:0000313" key="4">
    <source>
        <dbReference type="EMBL" id="OGC37006.1"/>
    </source>
</evidence>
<dbReference type="Pfam" id="PF01916">
    <property type="entry name" value="DS"/>
    <property type="match status" value="1"/>
</dbReference>
<dbReference type="EMBL" id="MEUF01000001">
    <property type="protein sequence ID" value="OGC37006.1"/>
    <property type="molecule type" value="Genomic_DNA"/>
</dbReference>
<protein>
    <submittedName>
        <fullName evidence="4">Deoxyhypusine synthase</fullName>
    </submittedName>
</protein>